<evidence type="ECO:0000256" key="6">
    <source>
        <dbReference type="ARBA" id="ARBA00023014"/>
    </source>
</evidence>
<dbReference type="HOGENOM" id="CLU_078147_2_1_0"/>
<dbReference type="SUPFAM" id="SSF102114">
    <property type="entry name" value="Radical SAM enzymes"/>
    <property type="match status" value="1"/>
</dbReference>
<dbReference type="InterPro" id="IPR058240">
    <property type="entry name" value="rSAM_sf"/>
</dbReference>
<dbReference type="OrthoDB" id="9782387at2"/>
<evidence type="ECO:0000256" key="2">
    <source>
        <dbReference type="ARBA" id="ARBA00022485"/>
    </source>
</evidence>
<dbReference type="InterPro" id="IPR034457">
    <property type="entry name" value="Organic_radical-activating"/>
</dbReference>
<dbReference type="CDD" id="cd01335">
    <property type="entry name" value="Radical_SAM"/>
    <property type="match status" value="1"/>
</dbReference>
<dbReference type="RefSeq" id="WP_013048945.1">
    <property type="nucleotide sequence ID" value="NC_014011.1"/>
</dbReference>
<organism evidence="8 9">
    <name type="scientific">Aminobacterium colombiense (strain DSM 12261 / ALA-1)</name>
    <dbReference type="NCBI Taxonomy" id="572547"/>
    <lineage>
        <taxon>Bacteria</taxon>
        <taxon>Thermotogati</taxon>
        <taxon>Synergistota</taxon>
        <taxon>Synergistia</taxon>
        <taxon>Synergistales</taxon>
        <taxon>Aminobacteriaceae</taxon>
        <taxon>Aminobacterium</taxon>
    </lineage>
</organism>
<accession>D5EGK0</accession>
<dbReference type="PANTHER" id="PTHR30352">
    <property type="entry name" value="PYRUVATE FORMATE-LYASE-ACTIVATING ENZYME"/>
    <property type="match status" value="1"/>
</dbReference>
<dbReference type="STRING" id="572547.Amico_1565"/>
<keyword evidence="6" id="KW-0411">Iron-sulfur</keyword>
<dbReference type="Pfam" id="PF04055">
    <property type="entry name" value="Radical_SAM"/>
    <property type="match status" value="1"/>
</dbReference>
<dbReference type="AlphaFoldDB" id="D5EGK0"/>
<dbReference type="GO" id="GO:0046872">
    <property type="term" value="F:metal ion binding"/>
    <property type="evidence" value="ECO:0007669"/>
    <property type="project" value="UniProtKB-KW"/>
</dbReference>
<dbReference type="GO" id="GO:0051539">
    <property type="term" value="F:4 iron, 4 sulfur cluster binding"/>
    <property type="evidence" value="ECO:0007669"/>
    <property type="project" value="UniProtKB-KW"/>
</dbReference>
<dbReference type="KEGG" id="aco:Amico_1565"/>
<dbReference type="eggNOG" id="COG1180">
    <property type="taxonomic scope" value="Bacteria"/>
</dbReference>
<dbReference type="Proteomes" id="UP000002366">
    <property type="component" value="Chromosome"/>
</dbReference>
<evidence type="ECO:0000256" key="1">
    <source>
        <dbReference type="ARBA" id="ARBA00001966"/>
    </source>
</evidence>
<keyword evidence="4" id="KW-0479">Metal-binding</keyword>
<reference evidence="8 9" key="1">
    <citation type="journal article" date="2010" name="Stand. Genomic Sci.">
        <title>Complete genome sequence of Aminobacterium colombiense type strain (ALA-1).</title>
        <authorList>
            <person name="Chertkov O."/>
            <person name="Sikorski J."/>
            <person name="Brambilla E."/>
            <person name="Lapidus A."/>
            <person name="Copeland A."/>
            <person name="Glavina Del Rio T."/>
            <person name="Nolan M."/>
            <person name="Lucas S."/>
            <person name="Tice H."/>
            <person name="Cheng J.F."/>
            <person name="Han C."/>
            <person name="Detter J.C."/>
            <person name="Bruce D."/>
            <person name="Tapia R."/>
            <person name="Goodwin L."/>
            <person name="Pitluck S."/>
            <person name="Liolios K."/>
            <person name="Ivanova N."/>
            <person name="Mavromatis K."/>
            <person name="Ovchinnikova G."/>
            <person name="Pati A."/>
            <person name="Chen A."/>
            <person name="Palaniappan K."/>
            <person name="Land M."/>
            <person name="Hauser L."/>
            <person name="Chang Y.J."/>
            <person name="Jeffries C.D."/>
            <person name="Spring S."/>
            <person name="Rohde M."/>
            <person name="Goker M."/>
            <person name="Bristow J."/>
            <person name="Eisen J.A."/>
            <person name="Markowitz V."/>
            <person name="Hugenholtz P."/>
            <person name="Kyrpides N.C."/>
            <person name="Klenk H.P."/>
        </authorList>
    </citation>
    <scope>NUCLEOTIDE SEQUENCE [LARGE SCALE GENOMIC DNA]</scope>
    <source>
        <strain evidence="9">DSM 12261 / ALA-1</strain>
    </source>
</reference>
<dbReference type="Gene3D" id="3.20.20.70">
    <property type="entry name" value="Aldolase class I"/>
    <property type="match status" value="1"/>
</dbReference>
<dbReference type="InterPro" id="IPR013785">
    <property type="entry name" value="Aldolase_TIM"/>
</dbReference>
<proteinExistence type="predicted"/>
<dbReference type="SFLD" id="SFLDS00029">
    <property type="entry name" value="Radical_SAM"/>
    <property type="match status" value="1"/>
</dbReference>
<dbReference type="PANTHER" id="PTHR30352:SF13">
    <property type="entry name" value="GLYCYL-RADICAL ENZYME ACTIVATING ENZYME YJJW-RELATED"/>
    <property type="match status" value="1"/>
</dbReference>
<sequence>MILAGIVPSSLIDYPEKIAAVVFTKGCNFRCPYCQNPELVEGGEINFLSEEGFFNFLERRIGLLDGVVITGGEPTLQPDLLPFIEKVKNMGFLVKLDTNGSDPKGLQSFIGKDLVDYVAMDVKASPEEYPVTAGYGGSIEPILQSIEILKKTSVAMEFRTTVVPGLTDEEEMEKIARMIEGARVYYIQNFRSYRTLSEEFSKERSFSLHELSRFKKIAEKYVAFVGVRN</sequence>
<dbReference type="NCBIfam" id="TIGR02495">
    <property type="entry name" value="NrdG2"/>
    <property type="match status" value="1"/>
</dbReference>
<dbReference type="GO" id="GO:0003824">
    <property type="term" value="F:catalytic activity"/>
    <property type="evidence" value="ECO:0007669"/>
    <property type="project" value="InterPro"/>
</dbReference>
<dbReference type="SFLD" id="SFLDG01094">
    <property type="entry name" value="Uncharacterised_Radical_SAM_Su"/>
    <property type="match status" value="1"/>
</dbReference>
<gene>
    <name evidence="8" type="ordered locus">Amico_1565</name>
</gene>
<dbReference type="EMBL" id="CP001997">
    <property type="protein sequence ID" value="ADE57682.1"/>
    <property type="molecule type" value="Genomic_DNA"/>
</dbReference>
<dbReference type="InterPro" id="IPR012840">
    <property type="entry name" value="NrdG2"/>
</dbReference>
<feature type="domain" description="Radical SAM core" evidence="7">
    <location>
        <begin position="13"/>
        <end position="218"/>
    </location>
</feature>
<dbReference type="PROSITE" id="PS51918">
    <property type="entry name" value="RADICAL_SAM"/>
    <property type="match status" value="1"/>
</dbReference>
<keyword evidence="3" id="KW-0949">S-adenosyl-L-methionine</keyword>
<keyword evidence="9" id="KW-1185">Reference proteome</keyword>
<dbReference type="InterPro" id="IPR007197">
    <property type="entry name" value="rSAM"/>
</dbReference>
<name>D5EGK0_AMICL</name>
<evidence type="ECO:0000256" key="5">
    <source>
        <dbReference type="ARBA" id="ARBA00023004"/>
    </source>
</evidence>
<evidence type="ECO:0000256" key="4">
    <source>
        <dbReference type="ARBA" id="ARBA00022723"/>
    </source>
</evidence>
<evidence type="ECO:0000313" key="8">
    <source>
        <dbReference type="EMBL" id="ADE57682.1"/>
    </source>
</evidence>
<comment type="cofactor">
    <cofactor evidence="1">
        <name>[4Fe-4S] cluster</name>
        <dbReference type="ChEBI" id="CHEBI:49883"/>
    </cofactor>
</comment>
<protein>
    <submittedName>
        <fullName evidence="8">Anaerobic ribonucleoside-triphosphate reductase activating protein</fullName>
    </submittedName>
</protein>
<dbReference type="SFLD" id="SFLDG01067">
    <property type="entry name" value="SPASM/twitch_domain_containing"/>
    <property type="match status" value="1"/>
</dbReference>
<evidence type="ECO:0000256" key="3">
    <source>
        <dbReference type="ARBA" id="ARBA00022691"/>
    </source>
</evidence>
<keyword evidence="2" id="KW-0004">4Fe-4S</keyword>
<keyword evidence="5" id="KW-0408">Iron</keyword>
<evidence type="ECO:0000313" key="9">
    <source>
        <dbReference type="Proteomes" id="UP000002366"/>
    </source>
</evidence>
<evidence type="ECO:0000259" key="7">
    <source>
        <dbReference type="PROSITE" id="PS51918"/>
    </source>
</evidence>